<dbReference type="Gene3D" id="3.40.50.150">
    <property type="entry name" value="Vaccinia Virus protein VP39"/>
    <property type="match status" value="1"/>
</dbReference>
<dbReference type="InterPro" id="IPR029063">
    <property type="entry name" value="SAM-dependent_MTases_sf"/>
</dbReference>
<dbReference type="AlphaFoldDB" id="A0A7H8R378"/>
<dbReference type="Pfam" id="PF13489">
    <property type="entry name" value="Methyltransf_23"/>
    <property type="match status" value="1"/>
</dbReference>
<dbReference type="PANTHER" id="PTHR43591">
    <property type="entry name" value="METHYLTRANSFERASE"/>
    <property type="match status" value="1"/>
</dbReference>
<dbReference type="SUPFAM" id="SSF53335">
    <property type="entry name" value="S-adenosyl-L-methionine-dependent methyltransferases"/>
    <property type="match status" value="1"/>
</dbReference>
<organism evidence="1 2">
    <name type="scientific">Talaromyces rugulosus</name>
    <name type="common">Penicillium rugulosum</name>
    <dbReference type="NCBI Taxonomy" id="121627"/>
    <lineage>
        <taxon>Eukaryota</taxon>
        <taxon>Fungi</taxon>
        <taxon>Dikarya</taxon>
        <taxon>Ascomycota</taxon>
        <taxon>Pezizomycotina</taxon>
        <taxon>Eurotiomycetes</taxon>
        <taxon>Eurotiomycetidae</taxon>
        <taxon>Eurotiales</taxon>
        <taxon>Trichocomaceae</taxon>
        <taxon>Talaromyces</taxon>
        <taxon>Talaromyces sect. Islandici</taxon>
    </lineage>
</organism>
<dbReference type="EMBL" id="CP055901">
    <property type="protein sequence ID" value="QKX60717.1"/>
    <property type="molecule type" value="Genomic_DNA"/>
</dbReference>
<protein>
    <recommendedName>
        <fullName evidence="3">Methyltransferase domain-containing protein</fullName>
    </recommendedName>
</protein>
<dbReference type="PANTHER" id="PTHR43591:SF24">
    <property type="entry name" value="2-METHOXY-6-POLYPRENYL-1,4-BENZOQUINOL METHYLASE, MITOCHONDRIAL"/>
    <property type="match status" value="1"/>
</dbReference>
<dbReference type="OrthoDB" id="2013972at2759"/>
<proteinExistence type="predicted"/>
<accession>A0A7H8R378</accession>
<name>A0A7H8R378_TALRU</name>
<dbReference type="CDD" id="cd02440">
    <property type="entry name" value="AdoMet_MTases"/>
    <property type="match status" value="1"/>
</dbReference>
<dbReference type="GeneID" id="55995353"/>
<dbReference type="KEGG" id="trg:TRUGW13939_07863"/>
<gene>
    <name evidence="1" type="ORF">TRUGW13939_07863</name>
</gene>
<evidence type="ECO:0000313" key="2">
    <source>
        <dbReference type="Proteomes" id="UP000509510"/>
    </source>
</evidence>
<dbReference type="GO" id="GO:0008168">
    <property type="term" value="F:methyltransferase activity"/>
    <property type="evidence" value="ECO:0007669"/>
    <property type="project" value="TreeGrafter"/>
</dbReference>
<evidence type="ECO:0000313" key="1">
    <source>
        <dbReference type="EMBL" id="QKX60717.1"/>
    </source>
</evidence>
<dbReference type="Proteomes" id="UP000509510">
    <property type="component" value="Chromosome IV"/>
</dbReference>
<keyword evidence="2" id="KW-1185">Reference proteome</keyword>
<sequence length="328" mass="36886">MANMTALLGNTVEIDSSDSDSALGDDTSTYNTSIGSSIRRHEWKHGRRYHSYQAGTYNFPNDEQEQDRLDMIHYVYYRALHDRLFLAPIDPSQGLRVLDIGTGTGIWSMELGDQYPGASVISGIDLSPIQPAWVPANVKFLIDDVELPWPESQTYDFIHCRYMAGSIKDWPQLIRQCYEHLEPGGWLELQESANQLYSEDGSLKPDNAIVRMMNGLMEACEKIGRTMDPAPSMKNWVQDAGFVEIKQESFKLPVGSWPKDPRLKEIGLLLGINFVEGVDAFTAAPFRDVLGWSEVEVQVLNASVKNAIRQKDAHPLFDFLVTTAQKPA</sequence>
<evidence type="ECO:0008006" key="3">
    <source>
        <dbReference type="Google" id="ProtNLM"/>
    </source>
</evidence>
<reference evidence="2" key="1">
    <citation type="submission" date="2020-06" db="EMBL/GenBank/DDBJ databases">
        <title>A chromosome-scale genome assembly of Talaromyces rugulosus W13939.</title>
        <authorList>
            <person name="Wang B."/>
            <person name="Guo L."/>
            <person name="Ye K."/>
            <person name="Wang L."/>
        </authorList>
    </citation>
    <scope>NUCLEOTIDE SEQUENCE [LARGE SCALE GENOMIC DNA]</scope>
    <source>
        <strain evidence="2">W13939</strain>
    </source>
</reference>
<dbReference type="RefSeq" id="XP_035346893.1">
    <property type="nucleotide sequence ID" value="XM_035491000.1"/>
</dbReference>